<evidence type="ECO:0000313" key="3">
    <source>
        <dbReference type="EMBL" id="GGE33516.1"/>
    </source>
</evidence>
<evidence type="ECO:0000256" key="1">
    <source>
        <dbReference type="ARBA" id="ARBA00007789"/>
    </source>
</evidence>
<comment type="caution">
    <text evidence="3">The sequence shown here is derived from an EMBL/GenBank/DDBJ whole genome shotgun (WGS) entry which is preliminary data.</text>
</comment>
<dbReference type="InterPro" id="IPR019949">
    <property type="entry name" value="CmoO-like"/>
</dbReference>
<evidence type="ECO:0000313" key="4">
    <source>
        <dbReference type="Proteomes" id="UP000660801"/>
    </source>
</evidence>
<dbReference type="OrthoDB" id="9780518at2"/>
<reference evidence="3" key="2">
    <citation type="submission" date="2020-09" db="EMBL/GenBank/DDBJ databases">
        <authorList>
            <person name="Sun Q."/>
            <person name="Zhou Y."/>
        </authorList>
    </citation>
    <scope>NUCLEOTIDE SEQUENCE</scope>
    <source>
        <strain evidence="3">CGMCC 1.15533</strain>
    </source>
</reference>
<reference evidence="3" key="1">
    <citation type="journal article" date="2014" name="Int. J. Syst. Evol. Microbiol.">
        <title>Complete genome sequence of Corynebacterium casei LMG S-19264T (=DSM 44701T), isolated from a smear-ripened cheese.</title>
        <authorList>
            <consortium name="US DOE Joint Genome Institute (JGI-PGF)"/>
            <person name="Walter F."/>
            <person name="Albersmeier A."/>
            <person name="Kalinowski J."/>
            <person name="Ruckert C."/>
        </authorList>
    </citation>
    <scope>NUCLEOTIDE SEQUENCE</scope>
    <source>
        <strain evidence="3">CGMCC 1.15533</strain>
    </source>
</reference>
<sequence>MELSALNLVPLRSGQNFHEAIEDMVELAQQLEGFGYKRYWIAEHHNSKTIASSATQLLIQHTLSQTNTIRVGSGGVMLPNHSPYLVAEQYGTLETLYPKRIDLGLGRAPGTDMQTARALRRSDNLNPDFETDLAELESYFKDSSSVHAYPAAGLDVPFYILGSSTDSAHLAAKLGRPYVFAAHFAPAAMEEAIRIYRQEFTPSAYLDKPYVILALNAILAETDEEAKVLATSQTQTFLSIVTNAQKGLQPPKASEDDVWRHYVAAEKVPHFGPVAFTKDSLIRREKAIVEQMSAVTLVGSPDTVARQIAQLHSRVQMDEIMANSFIYDQTAQARSYELLAQAIQKENSEG</sequence>
<dbReference type="Gene3D" id="3.20.20.30">
    <property type="entry name" value="Luciferase-like domain"/>
    <property type="match status" value="1"/>
</dbReference>
<dbReference type="Pfam" id="PF00296">
    <property type="entry name" value="Bac_luciferase"/>
    <property type="match status" value="1"/>
</dbReference>
<dbReference type="SUPFAM" id="SSF51679">
    <property type="entry name" value="Bacterial luciferase-like"/>
    <property type="match status" value="1"/>
</dbReference>
<dbReference type="NCBIfam" id="TIGR03558">
    <property type="entry name" value="oxido_grp_1"/>
    <property type="match status" value="1"/>
</dbReference>
<name>A0A917A7L1_9STRE</name>
<dbReference type="InterPro" id="IPR036661">
    <property type="entry name" value="Luciferase-like_sf"/>
</dbReference>
<dbReference type="AlphaFoldDB" id="A0A917A7L1"/>
<dbReference type="GO" id="GO:0016705">
    <property type="term" value="F:oxidoreductase activity, acting on paired donors, with incorporation or reduction of molecular oxygen"/>
    <property type="evidence" value="ECO:0007669"/>
    <property type="project" value="InterPro"/>
</dbReference>
<accession>A0A917A7L1</accession>
<organism evidence="3 4">
    <name type="scientific">Streptococcus himalayensis</name>
    <dbReference type="NCBI Taxonomy" id="1888195"/>
    <lineage>
        <taxon>Bacteria</taxon>
        <taxon>Bacillati</taxon>
        <taxon>Bacillota</taxon>
        <taxon>Bacilli</taxon>
        <taxon>Lactobacillales</taxon>
        <taxon>Streptococcaceae</taxon>
        <taxon>Streptococcus</taxon>
    </lineage>
</organism>
<dbReference type="RefSeq" id="WP_068992974.1">
    <property type="nucleotide sequence ID" value="NZ_BMJN01000022.1"/>
</dbReference>
<dbReference type="PANTHER" id="PTHR30137:SF6">
    <property type="entry name" value="LUCIFERASE-LIKE MONOOXYGENASE"/>
    <property type="match status" value="1"/>
</dbReference>
<dbReference type="PANTHER" id="PTHR30137">
    <property type="entry name" value="LUCIFERASE-LIKE MONOOXYGENASE"/>
    <property type="match status" value="1"/>
</dbReference>
<dbReference type="GO" id="GO:0005829">
    <property type="term" value="C:cytosol"/>
    <property type="evidence" value="ECO:0007669"/>
    <property type="project" value="TreeGrafter"/>
</dbReference>
<feature type="domain" description="Luciferase-like" evidence="2">
    <location>
        <begin position="15"/>
        <end position="313"/>
    </location>
</feature>
<protein>
    <recommendedName>
        <fullName evidence="2">Luciferase-like domain-containing protein</fullName>
    </recommendedName>
</protein>
<comment type="similarity">
    <text evidence="1">To bacterial alkanal monooxygenase alpha and beta chains.</text>
</comment>
<dbReference type="Proteomes" id="UP000660801">
    <property type="component" value="Unassembled WGS sequence"/>
</dbReference>
<gene>
    <name evidence="3" type="ORF">GCM10011510_13620</name>
</gene>
<dbReference type="InterPro" id="IPR011251">
    <property type="entry name" value="Luciferase-like_dom"/>
</dbReference>
<dbReference type="EMBL" id="BMJN01000022">
    <property type="protein sequence ID" value="GGE33516.1"/>
    <property type="molecule type" value="Genomic_DNA"/>
</dbReference>
<dbReference type="InterPro" id="IPR050766">
    <property type="entry name" value="Bact_Lucif_Oxidored"/>
</dbReference>
<evidence type="ECO:0000259" key="2">
    <source>
        <dbReference type="Pfam" id="PF00296"/>
    </source>
</evidence>
<proteinExistence type="predicted"/>
<keyword evidence="4" id="KW-1185">Reference proteome</keyword>